<dbReference type="InterPro" id="IPR002298">
    <property type="entry name" value="DNA_polymerase_A"/>
</dbReference>
<evidence type="ECO:0000256" key="2">
    <source>
        <dbReference type="ARBA" id="ARBA00011541"/>
    </source>
</evidence>
<evidence type="ECO:0000256" key="13">
    <source>
        <dbReference type="ARBA" id="ARBA00023125"/>
    </source>
</evidence>
<dbReference type="GO" id="GO:0008408">
    <property type="term" value="F:3'-5' exonuclease activity"/>
    <property type="evidence" value="ECO:0007669"/>
    <property type="project" value="UniProtKB-UniRule"/>
</dbReference>
<comment type="similarity">
    <text evidence="1 17">Belongs to the DNA polymerase type-A family.</text>
</comment>
<dbReference type="SUPFAM" id="SSF53098">
    <property type="entry name" value="Ribonuclease H-like"/>
    <property type="match status" value="1"/>
</dbReference>
<dbReference type="Gene3D" id="1.10.150.20">
    <property type="entry name" value="5' to 3' exonuclease, C-terminal subdomain"/>
    <property type="match status" value="2"/>
</dbReference>
<dbReference type="EC" id="2.7.7.7" evidence="3 16"/>
<evidence type="ECO:0000256" key="12">
    <source>
        <dbReference type="ARBA" id="ARBA00022932"/>
    </source>
</evidence>
<dbReference type="AlphaFoldDB" id="A0A3M6FE63"/>
<keyword evidence="7 17" id="KW-0235">DNA replication</keyword>
<dbReference type="FunFam" id="3.30.420.10:FF:000026">
    <property type="entry name" value="DNA polymerase I"/>
    <property type="match status" value="1"/>
</dbReference>
<evidence type="ECO:0000256" key="5">
    <source>
        <dbReference type="ARBA" id="ARBA00022679"/>
    </source>
</evidence>
<protein>
    <recommendedName>
        <fullName evidence="4 16">DNA polymerase I</fullName>
        <ecNumber evidence="3 16">2.7.7.7</ecNumber>
    </recommendedName>
</protein>
<dbReference type="InterPro" id="IPR020046">
    <property type="entry name" value="5-3_exonucl_a-hlix_arch_N"/>
</dbReference>
<evidence type="ECO:0000259" key="18">
    <source>
        <dbReference type="SMART" id="SM00474"/>
    </source>
</evidence>
<dbReference type="Proteomes" id="UP000269872">
    <property type="component" value="Unassembled WGS sequence"/>
</dbReference>
<dbReference type="NCBIfam" id="NF004397">
    <property type="entry name" value="PRK05755.1"/>
    <property type="match status" value="1"/>
</dbReference>
<dbReference type="Pfam" id="PF02739">
    <property type="entry name" value="5_3_exonuc_N"/>
    <property type="match status" value="1"/>
</dbReference>
<gene>
    <name evidence="17" type="primary">polA</name>
    <name evidence="21" type="ORF">ALP05_100021</name>
</gene>
<keyword evidence="11 17" id="KW-0269">Exonuclease</keyword>
<dbReference type="GO" id="GO:0006261">
    <property type="term" value="P:DNA-templated DNA replication"/>
    <property type="evidence" value="ECO:0007669"/>
    <property type="project" value="UniProtKB-UniRule"/>
</dbReference>
<evidence type="ECO:0000256" key="17">
    <source>
        <dbReference type="RuleBase" id="RU004460"/>
    </source>
</evidence>
<sequence length="925" mass="101158">MILLMTQAPLVLIDGSSYLYRAFHALPPLTTSKGLPTGAVKGVLNMLKSLRRQYPESPFAVVFDAKGGTFRDALYTDYKANRPSMPDDLRVQVDLLHACVKGMGYPLLCVEGVEADDVIGTLARSSAAADRPVIISTGDKDMAQLVDGHITLVNTMTGSVLDVAGVKEKFGVGPEHIIDYLALMGDKVDNIPGVPGVGEKTAVGLLVGVGGGLKELYDSLETVATLPIRGAKTLAAKLEEHRAMAFLSYELATIKIDVPLDIELDQLHCGEPNRDKLMELYAELEFKSWIEDLQRDAKRAGQELAVEEPTVEAKEAAYEVILEQGGFDAWLKKLKAAPLFAFVTQSNGTDAQRAQLVGLSFAIQTHEAAYIPLTHSYMGVPQQLDRDTVLKALKPLLEDPKKTKVGQHAKFAINLLANCAIDGDQAQGIDLQGVRFDTILESYVLDSTATRHDRDSLVAKYLTHTPINFQDIAGKGAKQLTFDQIAIEQAGNYAAEEADLTLRLHEVFEARLAAIPTLQPVLNDIEMPLVPVLAGIERQGALVDANLLGIQSVELGDKMTALEREAFAIAGEEFNLGSPKQLGVILYEKLGMPILSKTATGQASTAEAVLAELAEQDFPLPKVLMQYRSMSKLKSTYTDRLPEQINPRTGRIHTSYHQAVAVTGRLSSSDPNLQNIPIRTAEGRRIRQAFVAPKGYKLLAADYSQIELRIMAHLAQDEGLLHAFRNDLDVHRATAAEVFGVELENVTTDMRRSAKAINFGLIYGMSAFGLAKQIGVDRKQSQAYVDRYFARYPGVLNYMERTRAQAAEQGFVETIFGRRLYLPDINAKNPSLRKGAERMAINAPMQGTAADIIKKAMVAVNGWLEESGLDARVILQVHDELVLEVREDLVDQIGEQIRPHMSGAAELAVPLLVEVGVGNNWDEAH</sequence>
<proteinExistence type="inferred from homology"/>
<dbReference type="SUPFAM" id="SSF88723">
    <property type="entry name" value="PIN domain-like"/>
    <property type="match status" value="1"/>
</dbReference>
<evidence type="ECO:0000256" key="1">
    <source>
        <dbReference type="ARBA" id="ARBA00007705"/>
    </source>
</evidence>
<feature type="domain" description="5'-3' exonuclease" evidence="19">
    <location>
        <begin position="8"/>
        <end position="270"/>
    </location>
</feature>
<evidence type="ECO:0000256" key="4">
    <source>
        <dbReference type="ARBA" id="ARBA00020311"/>
    </source>
</evidence>
<dbReference type="SUPFAM" id="SSF47807">
    <property type="entry name" value="5' to 3' exonuclease, C-terminal subdomain"/>
    <property type="match status" value="1"/>
</dbReference>
<evidence type="ECO:0000256" key="7">
    <source>
        <dbReference type="ARBA" id="ARBA00022705"/>
    </source>
</evidence>
<dbReference type="SMART" id="SM00475">
    <property type="entry name" value="53EXOc"/>
    <property type="match status" value="1"/>
</dbReference>
<dbReference type="InterPro" id="IPR002421">
    <property type="entry name" value="5-3_exonuclease"/>
</dbReference>
<dbReference type="InterPro" id="IPR001098">
    <property type="entry name" value="DNA-dir_DNA_pol_A_palm_dom"/>
</dbReference>
<keyword evidence="9 17" id="KW-0227">DNA damage</keyword>
<evidence type="ECO:0000256" key="6">
    <source>
        <dbReference type="ARBA" id="ARBA00022695"/>
    </source>
</evidence>
<dbReference type="CDD" id="cd08637">
    <property type="entry name" value="DNA_pol_A_pol_I_C"/>
    <property type="match status" value="1"/>
</dbReference>
<dbReference type="SMART" id="SM00474">
    <property type="entry name" value="35EXOc"/>
    <property type="match status" value="1"/>
</dbReference>
<dbReference type="FunFam" id="1.10.150.20:FF:000003">
    <property type="entry name" value="DNA polymerase I"/>
    <property type="match status" value="1"/>
</dbReference>
<dbReference type="InterPro" id="IPR029060">
    <property type="entry name" value="PIN-like_dom_sf"/>
</dbReference>
<dbReference type="InterPro" id="IPR043502">
    <property type="entry name" value="DNA/RNA_pol_sf"/>
</dbReference>
<dbReference type="PANTHER" id="PTHR10133:SF27">
    <property type="entry name" value="DNA POLYMERASE NU"/>
    <property type="match status" value="1"/>
</dbReference>
<evidence type="ECO:0000259" key="19">
    <source>
        <dbReference type="SMART" id="SM00475"/>
    </source>
</evidence>
<dbReference type="PROSITE" id="PS00447">
    <property type="entry name" value="DNA_POLYMERASE_A"/>
    <property type="match status" value="1"/>
</dbReference>
<feature type="domain" description="3'-5' exonuclease" evidence="18">
    <location>
        <begin position="318"/>
        <end position="513"/>
    </location>
</feature>
<reference evidence="21 22" key="1">
    <citation type="submission" date="2018-08" db="EMBL/GenBank/DDBJ databases">
        <title>Recombination of ecologically and evolutionarily significant loci maintains genetic cohesion in the Pseudomonas syringae species complex.</title>
        <authorList>
            <person name="Dillon M."/>
            <person name="Thakur S."/>
            <person name="Almeida R.N.D."/>
            <person name="Weir B.S."/>
            <person name="Guttman D.S."/>
        </authorList>
    </citation>
    <scope>NUCLEOTIDE SEQUENCE [LARGE SCALE GENOMIC DNA]</scope>
    <source>
        <strain evidence="21 22">ICMP 7496</strain>
    </source>
</reference>
<dbReference type="InterPro" id="IPR036397">
    <property type="entry name" value="RNaseH_sf"/>
</dbReference>
<feature type="domain" description="DNA-directed DNA polymerase family A palm" evidence="20">
    <location>
        <begin position="683"/>
        <end position="889"/>
    </location>
</feature>
<dbReference type="NCBIfam" id="TIGR00593">
    <property type="entry name" value="pola"/>
    <property type="match status" value="1"/>
</dbReference>
<dbReference type="InterPro" id="IPR012337">
    <property type="entry name" value="RNaseH-like_sf"/>
</dbReference>
<dbReference type="SUPFAM" id="SSF56672">
    <property type="entry name" value="DNA/RNA polymerases"/>
    <property type="match status" value="1"/>
</dbReference>
<dbReference type="SMART" id="SM00279">
    <property type="entry name" value="HhH2"/>
    <property type="match status" value="1"/>
</dbReference>
<dbReference type="GO" id="GO:0006302">
    <property type="term" value="P:double-strand break repair"/>
    <property type="evidence" value="ECO:0007669"/>
    <property type="project" value="TreeGrafter"/>
</dbReference>
<dbReference type="GO" id="GO:0008409">
    <property type="term" value="F:5'-3' exonuclease activity"/>
    <property type="evidence" value="ECO:0007669"/>
    <property type="project" value="UniProtKB-UniRule"/>
</dbReference>
<comment type="catalytic activity">
    <reaction evidence="15 17">
        <text>DNA(n) + a 2'-deoxyribonucleoside 5'-triphosphate = DNA(n+1) + diphosphate</text>
        <dbReference type="Rhea" id="RHEA:22508"/>
        <dbReference type="Rhea" id="RHEA-COMP:17339"/>
        <dbReference type="Rhea" id="RHEA-COMP:17340"/>
        <dbReference type="ChEBI" id="CHEBI:33019"/>
        <dbReference type="ChEBI" id="CHEBI:61560"/>
        <dbReference type="ChEBI" id="CHEBI:173112"/>
        <dbReference type="EC" id="2.7.7.7"/>
    </reaction>
</comment>
<dbReference type="InterPro" id="IPR018320">
    <property type="entry name" value="DNA_polymerase_1"/>
</dbReference>
<keyword evidence="12 17" id="KW-0239">DNA-directed DNA polymerase</keyword>
<dbReference type="CDD" id="cd09898">
    <property type="entry name" value="H3TH_53EXO"/>
    <property type="match status" value="1"/>
</dbReference>
<comment type="caution">
    <text evidence="21">The sequence shown here is derived from an EMBL/GenBank/DDBJ whole genome shotgun (WGS) entry which is preliminary data.</text>
</comment>
<keyword evidence="10 17" id="KW-0378">Hydrolase</keyword>
<accession>A0A3M6FE63</accession>
<dbReference type="FunFam" id="1.10.150.20:FF:000002">
    <property type="entry name" value="DNA polymerase I"/>
    <property type="match status" value="1"/>
</dbReference>
<evidence type="ECO:0000313" key="21">
    <source>
        <dbReference type="EMBL" id="RMV78850.1"/>
    </source>
</evidence>
<dbReference type="InterPro" id="IPR036279">
    <property type="entry name" value="5-3_exonuclease_C_sf"/>
</dbReference>
<dbReference type="CDD" id="cd06139">
    <property type="entry name" value="DNA_polA_I_Ecoli_like_exo"/>
    <property type="match status" value="1"/>
</dbReference>
<dbReference type="FunFam" id="3.40.50.1010:FF:000001">
    <property type="entry name" value="DNA polymerase I"/>
    <property type="match status" value="1"/>
</dbReference>
<keyword evidence="13 17" id="KW-0238">DNA-binding</keyword>
<evidence type="ECO:0000256" key="3">
    <source>
        <dbReference type="ARBA" id="ARBA00012417"/>
    </source>
</evidence>
<keyword evidence="14 17" id="KW-0234">DNA repair</keyword>
<evidence type="ECO:0000256" key="15">
    <source>
        <dbReference type="ARBA" id="ARBA00049244"/>
    </source>
</evidence>
<organism evidence="21 22">
    <name type="scientific">Pseudomonas caricapapayae</name>
    <dbReference type="NCBI Taxonomy" id="46678"/>
    <lineage>
        <taxon>Bacteria</taxon>
        <taxon>Pseudomonadati</taxon>
        <taxon>Pseudomonadota</taxon>
        <taxon>Gammaproteobacteria</taxon>
        <taxon>Pseudomonadales</taxon>
        <taxon>Pseudomonadaceae</taxon>
        <taxon>Pseudomonas</taxon>
    </lineage>
</organism>
<dbReference type="InterPro" id="IPR019760">
    <property type="entry name" value="DNA-dir_DNA_pol_A_CS"/>
</dbReference>
<dbReference type="Pfam" id="PF01367">
    <property type="entry name" value="5_3_exonuc"/>
    <property type="match status" value="1"/>
</dbReference>
<dbReference type="Pfam" id="PF01612">
    <property type="entry name" value="DNA_pol_A_exo1"/>
    <property type="match status" value="1"/>
</dbReference>
<evidence type="ECO:0000256" key="9">
    <source>
        <dbReference type="ARBA" id="ARBA00022763"/>
    </source>
</evidence>
<dbReference type="SMART" id="SM00482">
    <property type="entry name" value="POLAc"/>
    <property type="match status" value="1"/>
</dbReference>
<dbReference type="PANTHER" id="PTHR10133">
    <property type="entry name" value="DNA POLYMERASE I"/>
    <property type="match status" value="1"/>
</dbReference>
<dbReference type="Pfam" id="PF00476">
    <property type="entry name" value="DNA_pol_A"/>
    <property type="match status" value="1"/>
</dbReference>
<evidence type="ECO:0000256" key="16">
    <source>
        <dbReference type="NCBIfam" id="TIGR00593"/>
    </source>
</evidence>
<keyword evidence="6 17" id="KW-0548">Nucleotidyltransferase</keyword>
<name>A0A3M6FE63_9PSED</name>
<dbReference type="Gene3D" id="3.30.70.370">
    <property type="match status" value="1"/>
</dbReference>
<comment type="subunit">
    <text evidence="2">Single-chain monomer with multiple functions.</text>
</comment>
<dbReference type="Gene3D" id="3.30.420.10">
    <property type="entry name" value="Ribonuclease H-like superfamily/Ribonuclease H"/>
    <property type="match status" value="1"/>
</dbReference>
<evidence type="ECO:0000256" key="11">
    <source>
        <dbReference type="ARBA" id="ARBA00022839"/>
    </source>
</evidence>
<dbReference type="GO" id="GO:0003677">
    <property type="term" value="F:DNA binding"/>
    <property type="evidence" value="ECO:0007669"/>
    <property type="project" value="UniProtKB-UniRule"/>
</dbReference>
<evidence type="ECO:0000259" key="20">
    <source>
        <dbReference type="SMART" id="SM00482"/>
    </source>
</evidence>
<dbReference type="Gene3D" id="3.40.50.1010">
    <property type="entry name" value="5'-nuclease"/>
    <property type="match status" value="1"/>
</dbReference>
<evidence type="ECO:0000313" key="22">
    <source>
        <dbReference type="Proteomes" id="UP000269872"/>
    </source>
</evidence>
<dbReference type="EMBL" id="RBUY01000025">
    <property type="protein sequence ID" value="RMV78850.1"/>
    <property type="molecule type" value="Genomic_DNA"/>
</dbReference>
<dbReference type="GO" id="GO:0003887">
    <property type="term" value="F:DNA-directed DNA polymerase activity"/>
    <property type="evidence" value="ECO:0007669"/>
    <property type="project" value="UniProtKB-UniRule"/>
</dbReference>
<dbReference type="FunFam" id="1.20.1060.10:FF:000001">
    <property type="entry name" value="DNA polymerase I"/>
    <property type="match status" value="1"/>
</dbReference>
<dbReference type="PRINTS" id="PR00868">
    <property type="entry name" value="DNAPOLI"/>
</dbReference>
<evidence type="ECO:0000256" key="14">
    <source>
        <dbReference type="ARBA" id="ARBA00023204"/>
    </source>
</evidence>
<evidence type="ECO:0000256" key="8">
    <source>
        <dbReference type="ARBA" id="ARBA00022722"/>
    </source>
</evidence>
<keyword evidence="5 17" id="KW-0808">Transferase</keyword>
<dbReference type="InterPro" id="IPR020045">
    <property type="entry name" value="DNA_polI_H3TH"/>
</dbReference>
<dbReference type="Gene3D" id="1.20.1060.10">
    <property type="entry name" value="Taq DNA Polymerase, Chain T, domain 4"/>
    <property type="match status" value="1"/>
</dbReference>
<dbReference type="CDD" id="cd09859">
    <property type="entry name" value="PIN_53EXO"/>
    <property type="match status" value="1"/>
</dbReference>
<evidence type="ECO:0000256" key="10">
    <source>
        <dbReference type="ARBA" id="ARBA00022801"/>
    </source>
</evidence>
<dbReference type="InterPro" id="IPR008918">
    <property type="entry name" value="HhH2"/>
</dbReference>
<dbReference type="InterPro" id="IPR002562">
    <property type="entry name" value="3'-5'_exonuclease_dom"/>
</dbReference>
<keyword evidence="8" id="KW-0540">Nuclease</keyword>
<comment type="function">
    <text evidence="17">In addition to polymerase activity, this DNA polymerase exhibits 3'-5' and 5'-3' exonuclease activity.</text>
</comment>